<gene>
    <name evidence="3" type="ORF">BJ322DRAFT_1207618</name>
</gene>
<proteinExistence type="predicted"/>
<keyword evidence="1" id="KW-0472">Membrane</keyword>
<dbReference type="AlphaFoldDB" id="A0A9P6LDM1"/>
<dbReference type="PANTHER" id="PTHR40629">
    <property type="entry name" value="PRO41 PROTEIN"/>
    <property type="match status" value="1"/>
</dbReference>
<organism evidence="3 4">
    <name type="scientific">Thelephora terrestris</name>
    <dbReference type="NCBI Taxonomy" id="56493"/>
    <lineage>
        <taxon>Eukaryota</taxon>
        <taxon>Fungi</taxon>
        <taxon>Dikarya</taxon>
        <taxon>Basidiomycota</taxon>
        <taxon>Agaricomycotina</taxon>
        <taxon>Agaricomycetes</taxon>
        <taxon>Thelephorales</taxon>
        <taxon>Thelephoraceae</taxon>
        <taxon>Thelephora</taxon>
    </lineage>
</organism>
<feature type="transmembrane region" description="Helical" evidence="1">
    <location>
        <begin position="56"/>
        <end position="86"/>
    </location>
</feature>
<feature type="transmembrane region" description="Helical" evidence="1">
    <location>
        <begin position="98"/>
        <end position="116"/>
    </location>
</feature>
<keyword evidence="4" id="KW-1185">Reference proteome</keyword>
<dbReference type="Pfam" id="PF24853">
    <property type="entry name" value="DUF7727"/>
    <property type="match status" value="1"/>
</dbReference>
<dbReference type="InterPro" id="IPR056144">
    <property type="entry name" value="DUF7727"/>
</dbReference>
<protein>
    <recommendedName>
        <fullName evidence="2">DUF7727 domain-containing protein</fullName>
    </recommendedName>
</protein>
<evidence type="ECO:0000256" key="1">
    <source>
        <dbReference type="SAM" id="Phobius"/>
    </source>
</evidence>
<reference evidence="3" key="2">
    <citation type="submission" date="2020-11" db="EMBL/GenBank/DDBJ databases">
        <authorList>
            <consortium name="DOE Joint Genome Institute"/>
            <person name="Kuo A."/>
            <person name="Miyauchi S."/>
            <person name="Kiss E."/>
            <person name="Drula E."/>
            <person name="Kohler A."/>
            <person name="Sanchez-Garcia M."/>
            <person name="Andreopoulos B."/>
            <person name="Barry K.W."/>
            <person name="Bonito G."/>
            <person name="Buee M."/>
            <person name="Carver A."/>
            <person name="Chen C."/>
            <person name="Cichocki N."/>
            <person name="Clum A."/>
            <person name="Culley D."/>
            <person name="Crous P.W."/>
            <person name="Fauchery L."/>
            <person name="Girlanda M."/>
            <person name="Hayes R."/>
            <person name="Keri Z."/>
            <person name="Labutti K."/>
            <person name="Lipzen A."/>
            <person name="Lombard V."/>
            <person name="Magnuson J."/>
            <person name="Maillard F."/>
            <person name="Morin E."/>
            <person name="Murat C."/>
            <person name="Nolan M."/>
            <person name="Ohm R."/>
            <person name="Pangilinan J."/>
            <person name="Pereira M."/>
            <person name="Perotto S."/>
            <person name="Peter M."/>
            <person name="Riley R."/>
            <person name="Sitrit Y."/>
            <person name="Stielow B."/>
            <person name="Szollosi G."/>
            <person name="Zifcakova L."/>
            <person name="Stursova M."/>
            <person name="Spatafora J.W."/>
            <person name="Tedersoo L."/>
            <person name="Vaario L.-M."/>
            <person name="Yamada A."/>
            <person name="Yan M."/>
            <person name="Wang P."/>
            <person name="Xu J."/>
            <person name="Bruns T."/>
            <person name="Baldrian P."/>
            <person name="Vilgalys R."/>
            <person name="Henrissat B."/>
            <person name="Grigoriev I.V."/>
            <person name="Hibbett D."/>
            <person name="Nagy L.G."/>
            <person name="Martin F.M."/>
        </authorList>
    </citation>
    <scope>NUCLEOTIDE SEQUENCE</scope>
    <source>
        <strain evidence="3">UH-Tt-Lm1</strain>
    </source>
</reference>
<feature type="domain" description="DUF7727" evidence="2">
    <location>
        <begin position="1"/>
        <end position="140"/>
    </location>
</feature>
<keyword evidence="1" id="KW-1133">Transmembrane helix</keyword>
<evidence type="ECO:0000313" key="4">
    <source>
        <dbReference type="Proteomes" id="UP000736335"/>
    </source>
</evidence>
<feature type="transmembrane region" description="Helical" evidence="1">
    <location>
        <begin position="12"/>
        <end position="36"/>
    </location>
</feature>
<dbReference type="Proteomes" id="UP000736335">
    <property type="component" value="Unassembled WGS sequence"/>
</dbReference>
<sequence>MGNLIWHDYSRLVAVTASVYTFWAGFWGLIWRKFFWDFVGGTLRDPGGMQAPPRDAFFVTVIIKAPVIQVISIVLAGFIIALEFPIPHLKGTKLHRTIPLRIPLLLVQAFLAVLFYQGTNGAIWSLIAAGCYARSVMLGEEMNEVKEDRSRRGGQV</sequence>
<dbReference type="EMBL" id="WIUZ02000001">
    <property type="protein sequence ID" value="KAF9793231.1"/>
    <property type="molecule type" value="Genomic_DNA"/>
</dbReference>
<keyword evidence="1" id="KW-0812">Transmembrane</keyword>
<comment type="caution">
    <text evidence="3">The sequence shown here is derived from an EMBL/GenBank/DDBJ whole genome shotgun (WGS) entry which is preliminary data.</text>
</comment>
<name>A0A9P6LDM1_9AGAM</name>
<evidence type="ECO:0000259" key="2">
    <source>
        <dbReference type="Pfam" id="PF24853"/>
    </source>
</evidence>
<reference evidence="3" key="1">
    <citation type="journal article" date="2020" name="Nat. Commun.">
        <title>Large-scale genome sequencing of mycorrhizal fungi provides insights into the early evolution of symbiotic traits.</title>
        <authorList>
            <person name="Miyauchi S."/>
            <person name="Kiss E."/>
            <person name="Kuo A."/>
            <person name="Drula E."/>
            <person name="Kohler A."/>
            <person name="Sanchez-Garcia M."/>
            <person name="Morin E."/>
            <person name="Andreopoulos B."/>
            <person name="Barry K.W."/>
            <person name="Bonito G."/>
            <person name="Buee M."/>
            <person name="Carver A."/>
            <person name="Chen C."/>
            <person name="Cichocki N."/>
            <person name="Clum A."/>
            <person name="Culley D."/>
            <person name="Crous P.W."/>
            <person name="Fauchery L."/>
            <person name="Girlanda M."/>
            <person name="Hayes R.D."/>
            <person name="Keri Z."/>
            <person name="LaButti K."/>
            <person name="Lipzen A."/>
            <person name="Lombard V."/>
            <person name="Magnuson J."/>
            <person name="Maillard F."/>
            <person name="Murat C."/>
            <person name="Nolan M."/>
            <person name="Ohm R.A."/>
            <person name="Pangilinan J."/>
            <person name="Pereira M.F."/>
            <person name="Perotto S."/>
            <person name="Peter M."/>
            <person name="Pfister S."/>
            <person name="Riley R."/>
            <person name="Sitrit Y."/>
            <person name="Stielow J.B."/>
            <person name="Szollosi G."/>
            <person name="Zifcakova L."/>
            <person name="Stursova M."/>
            <person name="Spatafora J.W."/>
            <person name="Tedersoo L."/>
            <person name="Vaario L.M."/>
            <person name="Yamada A."/>
            <person name="Yan M."/>
            <person name="Wang P."/>
            <person name="Xu J."/>
            <person name="Bruns T."/>
            <person name="Baldrian P."/>
            <person name="Vilgalys R."/>
            <person name="Dunand C."/>
            <person name="Henrissat B."/>
            <person name="Grigoriev I.V."/>
            <person name="Hibbett D."/>
            <person name="Nagy L.G."/>
            <person name="Martin F.M."/>
        </authorList>
    </citation>
    <scope>NUCLEOTIDE SEQUENCE</scope>
    <source>
        <strain evidence="3">UH-Tt-Lm1</strain>
    </source>
</reference>
<dbReference type="OrthoDB" id="2110422at2759"/>
<evidence type="ECO:0000313" key="3">
    <source>
        <dbReference type="EMBL" id="KAF9793231.1"/>
    </source>
</evidence>
<accession>A0A9P6LDM1</accession>
<dbReference type="PANTHER" id="PTHR40629:SF1">
    <property type="entry name" value="PRO41 PROTEIN"/>
    <property type="match status" value="1"/>
</dbReference>